<dbReference type="InterPro" id="IPR005561">
    <property type="entry name" value="ANTAR"/>
</dbReference>
<keyword evidence="2" id="KW-0418">Kinase</keyword>
<organism evidence="6 7">
    <name type="scientific">Streptomyces rubiginosohelvolus</name>
    <dbReference type="NCBI Taxonomy" id="67362"/>
    <lineage>
        <taxon>Bacteria</taxon>
        <taxon>Bacillati</taxon>
        <taxon>Actinomycetota</taxon>
        <taxon>Actinomycetes</taxon>
        <taxon>Kitasatosporales</taxon>
        <taxon>Streptomycetaceae</taxon>
        <taxon>Streptomyces</taxon>
    </lineage>
</organism>
<proteinExistence type="predicted"/>
<evidence type="ECO:0000256" key="4">
    <source>
        <dbReference type="ARBA" id="ARBA00023163"/>
    </source>
</evidence>
<evidence type="ECO:0000313" key="6">
    <source>
        <dbReference type="EMBL" id="MFD4825065.1"/>
    </source>
</evidence>
<keyword evidence="4" id="KW-0804">Transcription</keyword>
<dbReference type="InterPro" id="IPR011006">
    <property type="entry name" value="CheY-like_superfamily"/>
</dbReference>
<comment type="caution">
    <text evidence="6">The sequence shown here is derived from an EMBL/GenBank/DDBJ whole genome shotgun (WGS) entry which is preliminary data.</text>
</comment>
<feature type="domain" description="ANTAR" evidence="5">
    <location>
        <begin position="167"/>
        <end position="228"/>
    </location>
</feature>
<dbReference type="PIRSF" id="PIRSF036625">
    <property type="entry name" value="GAF_ANTAR"/>
    <property type="match status" value="1"/>
</dbReference>
<keyword evidence="7" id="KW-1185">Reference proteome</keyword>
<dbReference type="Proteomes" id="UP001598352">
    <property type="component" value="Unassembled WGS sequence"/>
</dbReference>
<dbReference type="InterPro" id="IPR003018">
    <property type="entry name" value="GAF"/>
</dbReference>
<keyword evidence="3" id="KW-0805">Transcription regulation</keyword>
<dbReference type="SMART" id="SM01012">
    <property type="entry name" value="ANTAR"/>
    <property type="match status" value="1"/>
</dbReference>
<reference evidence="6 7" key="1">
    <citation type="submission" date="2024-09" db="EMBL/GenBank/DDBJ databases">
        <title>The Natural Products Discovery Center: Release of the First 8490 Sequenced Strains for Exploring Actinobacteria Biosynthetic Diversity.</title>
        <authorList>
            <person name="Kalkreuter E."/>
            <person name="Kautsar S.A."/>
            <person name="Yang D."/>
            <person name="Bader C.D."/>
            <person name="Teijaro C.N."/>
            <person name="Fluegel L."/>
            <person name="Davis C.M."/>
            <person name="Simpson J.R."/>
            <person name="Lauterbach L."/>
            <person name="Steele A.D."/>
            <person name="Gui C."/>
            <person name="Meng S."/>
            <person name="Li G."/>
            <person name="Viehrig K."/>
            <person name="Ye F."/>
            <person name="Su P."/>
            <person name="Kiefer A.F."/>
            <person name="Nichols A."/>
            <person name="Cepeda A.J."/>
            <person name="Yan W."/>
            <person name="Fan B."/>
            <person name="Jiang Y."/>
            <person name="Adhikari A."/>
            <person name="Zheng C.-J."/>
            <person name="Schuster L."/>
            <person name="Cowan T.M."/>
            <person name="Smanski M.J."/>
            <person name="Chevrette M.G."/>
            <person name="De Carvalho L.P.S."/>
            <person name="Shen B."/>
        </authorList>
    </citation>
    <scope>NUCLEOTIDE SEQUENCE [LARGE SCALE GENOMIC DNA]</scope>
    <source>
        <strain evidence="6 7">NPDC058428</strain>
    </source>
</reference>
<evidence type="ECO:0000259" key="5">
    <source>
        <dbReference type="PROSITE" id="PS50921"/>
    </source>
</evidence>
<dbReference type="SUPFAM" id="SSF52172">
    <property type="entry name" value="CheY-like"/>
    <property type="match status" value="1"/>
</dbReference>
<dbReference type="Pfam" id="PF03861">
    <property type="entry name" value="ANTAR"/>
    <property type="match status" value="1"/>
</dbReference>
<name>A0ABW6F410_9ACTN</name>
<gene>
    <name evidence="6" type="ORF">ACFWOQ_21050</name>
</gene>
<dbReference type="Pfam" id="PF13185">
    <property type="entry name" value="GAF_2"/>
    <property type="match status" value="1"/>
</dbReference>
<dbReference type="SUPFAM" id="SSF55781">
    <property type="entry name" value="GAF domain-like"/>
    <property type="match status" value="1"/>
</dbReference>
<dbReference type="InterPro" id="IPR029016">
    <property type="entry name" value="GAF-like_dom_sf"/>
</dbReference>
<dbReference type="Gene3D" id="1.10.10.10">
    <property type="entry name" value="Winged helix-like DNA-binding domain superfamily/Winged helix DNA-binding domain"/>
    <property type="match status" value="1"/>
</dbReference>
<accession>A0ABW6F410</accession>
<protein>
    <submittedName>
        <fullName evidence="6">GAF and ANTAR domain-containing protein</fullName>
    </submittedName>
</protein>
<evidence type="ECO:0000313" key="7">
    <source>
        <dbReference type="Proteomes" id="UP001598352"/>
    </source>
</evidence>
<dbReference type="RefSeq" id="WP_382775023.1">
    <property type="nucleotide sequence ID" value="NZ_JBHXKZ010000018.1"/>
</dbReference>
<evidence type="ECO:0000256" key="1">
    <source>
        <dbReference type="ARBA" id="ARBA00022679"/>
    </source>
</evidence>
<dbReference type="InterPro" id="IPR012074">
    <property type="entry name" value="GAF_ANTAR"/>
</dbReference>
<evidence type="ECO:0000256" key="3">
    <source>
        <dbReference type="ARBA" id="ARBA00023015"/>
    </source>
</evidence>
<sequence>MDWQRFAEQMGVMAQDLREQPSVDATLGRVTGAAVELLEGCEAAGVVVLGGQGPVSLAPSQPLVAELDELQGKLDQGPCLDAARRVTGKQTAGERAFRIADFTQADPRWPDFVTEARKRGVGSMMGFLLPAEHEDFGVLCLYSRRPGAFTEESERAGALLAFHAEVALSAARTHAQMEQALATRHEIGQAMGILMARHRIPENEAFNALRRHSQNHNVKLREVARLVCEQGALPRS</sequence>
<dbReference type="EMBL" id="JBHXKZ010000018">
    <property type="protein sequence ID" value="MFD4825065.1"/>
    <property type="molecule type" value="Genomic_DNA"/>
</dbReference>
<dbReference type="InterPro" id="IPR036388">
    <property type="entry name" value="WH-like_DNA-bd_sf"/>
</dbReference>
<keyword evidence="1" id="KW-0808">Transferase</keyword>
<dbReference type="PROSITE" id="PS50921">
    <property type="entry name" value="ANTAR"/>
    <property type="match status" value="1"/>
</dbReference>
<evidence type="ECO:0000256" key="2">
    <source>
        <dbReference type="ARBA" id="ARBA00022777"/>
    </source>
</evidence>
<dbReference type="Gene3D" id="3.30.450.40">
    <property type="match status" value="1"/>
</dbReference>